<dbReference type="PANTHER" id="PTHR46746">
    <property type="entry name" value="KILLER CELL LECTIN-LIKE RECEPTOR SUBFAMILY F MEMBER 2"/>
    <property type="match status" value="1"/>
</dbReference>
<dbReference type="GO" id="GO:0030246">
    <property type="term" value="F:carbohydrate binding"/>
    <property type="evidence" value="ECO:0007669"/>
    <property type="project" value="UniProtKB-KW"/>
</dbReference>
<keyword evidence="8" id="KW-1185">Reference proteome</keyword>
<evidence type="ECO:0000256" key="4">
    <source>
        <dbReference type="SAM" id="MobiDB-lite"/>
    </source>
</evidence>
<proteinExistence type="predicted"/>
<feature type="coiled-coil region" evidence="3">
    <location>
        <begin position="113"/>
        <end position="161"/>
    </location>
</feature>
<dbReference type="SMART" id="SM00034">
    <property type="entry name" value="CLECT"/>
    <property type="match status" value="1"/>
</dbReference>
<dbReference type="InterPro" id="IPR051379">
    <property type="entry name" value="C-type_Lectin_Receptor_IMM"/>
</dbReference>
<dbReference type="Pfam" id="PF00059">
    <property type="entry name" value="Lectin_C"/>
    <property type="match status" value="1"/>
</dbReference>
<evidence type="ECO:0000256" key="2">
    <source>
        <dbReference type="ARBA" id="ARBA00023157"/>
    </source>
</evidence>
<dbReference type="AlphaFoldDB" id="A0ABD2HFD5"/>
<keyword evidence="5" id="KW-0812">Transmembrane</keyword>
<feature type="transmembrane region" description="Helical" evidence="5">
    <location>
        <begin position="57"/>
        <end position="78"/>
    </location>
</feature>
<dbReference type="InterPro" id="IPR001304">
    <property type="entry name" value="C-type_lectin-like"/>
</dbReference>
<evidence type="ECO:0000313" key="8">
    <source>
        <dbReference type="Proteomes" id="UP001619887"/>
    </source>
</evidence>
<dbReference type="Gene3D" id="3.10.100.10">
    <property type="entry name" value="Mannose-Binding Protein A, subunit A"/>
    <property type="match status" value="1"/>
</dbReference>
<sequence>MKGKIIEDMEEITEEADYVNAPEGPADKKATRPEDTNKEAAPEGTVDTKASPPGLRFFLPIAVCWIILLAIMGLRIYLTSELSEDNAKQTAEILNLTSRIQELETWKNLTVRYDNLIQAYTVLESNVKDLNKLNQELETKKKNLTQQIENMETTSNELNISRAQWSIDSYCLGNTDKKCQPCQFGWFHTEPSCYAINDPPSPGWKTWEEAREDCKGKNSDLAVAHTPAEKNVIIGKYSPLSSGTNGYWIGLRVEDGKWKWVDGSDLIDSSWIDPPTEGHCALSIWSQTTWPSVSCEEKQQWLCQKKALSV</sequence>
<accession>A0ABD2HFD5</accession>
<reference evidence="7 8" key="1">
    <citation type="journal article" date="2022" name="G3 (Bethesda)">
        <title>Evaluating Illumina-, Nanopore-, and PacBio-based genome assembly strategies with the bald notothen, Trematomus borchgrevinki.</title>
        <authorList>
            <person name="Rayamajhi N."/>
            <person name="Cheng C.C."/>
            <person name="Catchen J.M."/>
        </authorList>
    </citation>
    <scope>NUCLEOTIDE SEQUENCE [LARGE SCALE GENOMIC DNA]</scope>
    <source>
        <strain evidence="7">AGRC-2024</strain>
    </source>
</reference>
<dbReference type="EMBL" id="JBIYXZ010002070">
    <property type="protein sequence ID" value="KAL3064876.1"/>
    <property type="molecule type" value="Genomic_DNA"/>
</dbReference>
<feature type="compositionally biased region" description="Basic and acidic residues" evidence="4">
    <location>
        <begin position="25"/>
        <end position="41"/>
    </location>
</feature>
<evidence type="ECO:0000256" key="3">
    <source>
        <dbReference type="SAM" id="Coils"/>
    </source>
</evidence>
<dbReference type="InterPro" id="IPR016187">
    <property type="entry name" value="CTDL_fold"/>
</dbReference>
<evidence type="ECO:0000259" key="6">
    <source>
        <dbReference type="PROSITE" id="PS50041"/>
    </source>
</evidence>
<keyword evidence="5" id="KW-0472">Membrane</keyword>
<dbReference type="PROSITE" id="PS50041">
    <property type="entry name" value="C_TYPE_LECTIN_2"/>
    <property type="match status" value="1"/>
</dbReference>
<dbReference type="Proteomes" id="UP001619887">
    <property type="component" value="Unassembled WGS sequence"/>
</dbReference>
<evidence type="ECO:0000256" key="5">
    <source>
        <dbReference type="SAM" id="Phobius"/>
    </source>
</evidence>
<feature type="domain" description="C-type lectin" evidence="6">
    <location>
        <begin position="189"/>
        <end position="304"/>
    </location>
</feature>
<dbReference type="PROSITE" id="PS00615">
    <property type="entry name" value="C_TYPE_LECTIN_1"/>
    <property type="match status" value="1"/>
</dbReference>
<evidence type="ECO:0000313" key="7">
    <source>
        <dbReference type="EMBL" id="KAL3064876.1"/>
    </source>
</evidence>
<gene>
    <name evidence="7" type="ORF">OYC64_000994</name>
</gene>
<reference evidence="7 8" key="2">
    <citation type="journal article" date="2024" name="G3 (Bethesda)">
        <title>The genome of the cryopelagic Antarctic bald notothen, Trematomus borchgrevinki.</title>
        <authorList>
            <person name="Rayamajhi N."/>
            <person name="Rivera-Colon A.G."/>
            <person name="Minhas B.F."/>
            <person name="Cheng C.C."/>
            <person name="Catchen J.M."/>
        </authorList>
    </citation>
    <scope>NUCLEOTIDE SEQUENCE [LARGE SCALE GENOMIC DNA]</scope>
    <source>
        <strain evidence="7">AGRC-2024</strain>
    </source>
</reference>
<keyword evidence="1" id="KW-0430">Lectin</keyword>
<feature type="region of interest" description="Disordered" evidence="4">
    <location>
        <begin position="13"/>
        <end position="49"/>
    </location>
</feature>
<dbReference type="SUPFAM" id="SSF56436">
    <property type="entry name" value="C-type lectin-like"/>
    <property type="match status" value="1"/>
</dbReference>
<comment type="caution">
    <text evidence="7">The sequence shown here is derived from an EMBL/GenBank/DDBJ whole genome shotgun (WGS) entry which is preliminary data.</text>
</comment>
<keyword evidence="5" id="KW-1133">Transmembrane helix</keyword>
<organism evidence="7 8">
    <name type="scientific">Pagothenia borchgrevinki</name>
    <name type="common">Bald rockcod</name>
    <name type="synonym">Trematomus borchgrevinki</name>
    <dbReference type="NCBI Taxonomy" id="8213"/>
    <lineage>
        <taxon>Eukaryota</taxon>
        <taxon>Metazoa</taxon>
        <taxon>Chordata</taxon>
        <taxon>Craniata</taxon>
        <taxon>Vertebrata</taxon>
        <taxon>Euteleostomi</taxon>
        <taxon>Actinopterygii</taxon>
        <taxon>Neopterygii</taxon>
        <taxon>Teleostei</taxon>
        <taxon>Neoteleostei</taxon>
        <taxon>Acanthomorphata</taxon>
        <taxon>Eupercaria</taxon>
        <taxon>Perciformes</taxon>
        <taxon>Notothenioidei</taxon>
        <taxon>Nototheniidae</taxon>
        <taxon>Pagothenia</taxon>
    </lineage>
</organism>
<evidence type="ECO:0000256" key="1">
    <source>
        <dbReference type="ARBA" id="ARBA00022734"/>
    </source>
</evidence>
<dbReference type="InterPro" id="IPR018378">
    <property type="entry name" value="C-type_lectin_CS"/>
</dbReference>
<keyword evidence="2" id="KW-1015">Disulfide bond</keyword>
<dbReference type="PANTHER" id="PTHR46746:SF9">
    <property type="entry name" value="CD209 ANTIGEN-LIKE PROTEIN C-LIKE"/>
    <property type="match status" value="1"/>
</dbReference>
<keyword evidence="3" id="KW-0175">Coiled coil</keyword>
<dbReference type="InterPro" id="IPR016186">
    <property type="entry name" value="C-type_lectin-like/link_sf"/>
</dbReference>
<protein>
    <recommendedName>
        <fullName evidence="6">C-type lectin domain-containing protein</fullName>
    </recommendedName>
</protein>
<name>A0ABD2HFD5_PAGBO</name>